<dbReference type="EMBL" id="BMYD01000003">
    <property type="protein sequence ID" value="GHA83904.1"/>
    <property type="molecule type" value="Genomic_DNA"/>
</dbReference>
<reference evidence="2" key="2">
    <citation type="submission" date="2020-09" db="EMBL/GenBank/DDBJ databases">
        <authorList>
            <person name="Sun Q."/>
            <person name="Kim S."/>
        </authorList>
    </citation>
    <scope>NUCLEOTIDE SEQUENCE</scope>
    <source>
        <strain evidence="2">KCTC 23077</strain>
    </source>
</reference>
<feature type="transmembrane region" description="Helical" evidence="1">
    <location>
        <begin position="222"/>
        <end position="240"/>
    </location>
</feature>
<evidence type="ECO:0000313" key="2">
    <source>
        <dbReference type="EMBL" id="GHA83904.1"/>
    </source>
</evidence>
<feature type="transmembrane region" description="Helical" evidence="1">
    <location>
        <begin position="51"/>
        <end position="68"/>
    </location>
</feature>
<evidence type="ECO:0000256" key="1">
    <source>
        <dbReference type="SAM" id="Phobius"/>
    </source>
</evidence>
<comment type="caution">
    <text evidence="2">The sequence shown here is derived from an EMBL/GenBank/DDBJ whole genome shotgun (WGS) entry which is preliminary data.</text>
</comment>
<keyword evidence="3" id="KW-1185">Reference proteome</keyword>
<keyword evidence="1" id="KW-1133">Transmembrane helix</keyword>
<dbReference type="Proteomes" id="UP000646426">
    <property type="component" value="Unassembled WGS sequence"/>
</dbReference>
<name>A0A918T1B3_9GAMM</name>
<organism evidence="2 3">
    <name type="scientific">Cognatilysobacter bugurensis</name>
    <dbReference type="NCBI Taxonomy" id="543356"/>
    <lineage>
        <taxon>Bacteria</taxon>
        <taxon>Pseudomonadati</taxon>
        <taxon>Pseudomonadota</taxon>
        <taxon>Gammaproteobacteria</taxon>
        <taxon>Lysobacterales</taxon>
        <taxon>Lysobacteraceae</taxon>
        <taxon>Cognatilysobacter</taxon>
    </lineage>
</organism>
<reference evidence="2" key="1">
    <citation type="journal article" date="2014" name="Int. J. Syst. Evol. Microbiol.">
        <title>Complete genome sequence of Corynebacterium casei LMG S-19264T (=DSM 44701T), isolated from a smear-ripened cheese.</title>
        <authorList>
            <consortium name="US DOE Joint Genome Institute (JGI-PGF)"/>
            <person name="Walter F."/>
            <person name="Albersmeier A."/>
            <person name="Kalinowski J."/>
            <person name="Ruckert C."/>
        </authorList>
    </citation>
    <scope>NUCLEOTIDE SEQUENCE</scope>
    <source>
        <strain evidence="2">KCTC 23077</strain>
    </source>
</reference>
<gene>
    <name evidence="2" type="ORF">GCM10007067_22560</name>
</gene>
<dbReference type="AlphaFoldDB" id="A0A918T1B3"/>
<sequence length="346" mass="37640">MTALEIASNRLPAARSSIAFLAFAAAVVAVNALLVRNYARFSTGPAPEWPVMVDLLLVVPLVFLALNWRQGKAAAFRALALVSLGALAGSLILPDESKNAWHVVDDLRYVALAVVVMFQLGLITLLLTQVARERHSQNLELALDRAISARFGDSAFTRALRLESRVWLYGLFRRPIRQAFPGLRHFHVGKQGMNATNQLGFLIAIGAEIPIAHVLIHLFDPLIAAVVTALSAYGFVFMLAEYRATLYRPLSVTERGLQVRYGVASDFLLEWSSIATVEPTRGPVRRAKGRLRLIGMGEANVLIGLAPGTRVRGLAGSRVVDQIYLGVDDSAGLIAELRARAAQDSI</sequence>
<protein>
    <submittedName>
        <fullName evidence="2">Uncharacterized protein</fullName>
    </submittedName>
</protein>
<feature type="transmembrane region" description="Helical" evidence="1">
    <location>
        <begin position="199"/>
        <end position="216"/>
    </location>
</feature>
<dbReference type="RefSeq" id="WP_189456568.1">
    <property type="nucleotide sequence ID" value="NZ_BMYD01000003.1"/>
</dbReference>
<feature type="transmembrane region" description="Helical" evidence="1">
    <location>
        <begin position="75"/>
        <end position="93"/>
    </location>
</feature>
<evidence type="ECO:0000313" key="3">
    <source>
        <dbReference type="Proteomes" id="UP000646426"/>
    </source>
</evidence>
<keyword evidence="1" id="KW-0472">Membrane</keyword>
<accession>A0A918T1B3</accession>
<keyword evidence="1" id="KW-0812">Transmembrane</keyword>
<proteinExistence type="predicted"/>
<feature type="transmembrane region" description="Helical" evidence="1">
    <location>
        <begin position="109"/>
        <end position="128"/>
    </location>
</feature>
<feature type="transmembrane region" description="Helical" evidence="1">
    <location>
        <begin position="18"/>
        <end position="39"/>
    </location>
</feature>